<feature type="transmembrane region" description="Helical" evidence="7">
    <location>
        <begin position="127"/>
        <end position="149"/>
    </location>
</feature>
<keyword evidence="9" id="KW-0808">Transferase</keyword>
<organism evidence="9 10">
    <name type="scientific">Zooshikella ganghwensis</name>
    <dbReference type="NCBI Taxonomy" id="202772"/>
    <lineage>
        <taxon>Bacteria</taxon>
        <taxon>Pseudomonadati</taxon>
        <taxon>Pseudomonadota</taxon>
        <taxon>Gammaproteobacteria</taxon>
        <taxon>Oceanospirillales</taxon>
        <taxon>Zooshikellaceae</taxon>
        <taxon>Zooshikella</taxon>
    </lineage>
</organism>
<feature type="transmembrane region" description="Helical" evidence="7">
    <location>
        <begin position="183"/>
        <end position="199"/>
    </location>
</feature>
<gene>
    <name evidence="9" type="ORF">B9G39_11400</name>
</gene>
<feature type="transmembrane region" description="Helical" evidence="7">
    <location>
        <begin position="233"/>
        <end position="254"/>
    </location>
</feature>
<feature type="transmembrane region" description="Helical" evidence="7">
    <location>
        <begin position="208"/>
        <end position="227"/>
    </location>
</feature>
<accession>A0A4P9VNM7</accession>
<feature type="transmembrane region" description="Helical" evidence="7">
    <location>
        <begin position="51"/>
        <end position="69"/>
    </location>
</feature>
<sequence>MNQTLRHVFYIDVLRCLAALAVIAIHVLGPLRELYNVIPLHQWLAAVEINALMRWAVPIFIMISGALLLQEQQPFNLQHYLTRRVVKVVIPFLAWSVIYALIAGYSGQNGSFTQFITIIENANNEPTWYHLWFFYDFIPLYFIIPLLALMIHKLGHERIKLLITGWLLLTLVNWLNIETPLRVNIVLYSGYLIFGWYLANHTPIHTRWLIVGGLLAAATNLVGSWYWSMLKDGYSSFFMGYKTLNTVLIAGMIFTLCKQYSEQIPLYLKPVIAHLARYSLGIYLLHPIILIPIRDLNNGVYDWFGHNIVAIPFITCIVFILSYGATRLLSSWNVTRWLVP</sequence>
<dbReference type="Proteomes" id="UP000257039">
    <property type="component" value="Unassembled WGS sequence"/>
</dbReference>
<keyword evidence="10" id="KW-1185">Reference proteome</keyword>
<name>A0A4P9VNM7_9GAMM</name>
<dbReference type="EMBL" id="NDXW01000001">
    <property type="protein sequence ID" value="RDH44004.1"/>
    <property type="molecule type" value="Genomic_DNA"/>
</dbReference>
<keyword evidence="4 7" id="KW-0812">Transmembrane</keyword>
<comment type="similarity">
    <text evidence="2">Belongs to the acyltransferase 3 family.</text>
</comment>
<dbReference type="Pfam" id="PF01757">
    <property type="entry name" value="Acyl_transf_3"/>
    <property type="match status" value="1"/>
</dbReference>
<evidence type="ECO:0000256" key="4">
    <source>
        <dbReference type="ARBA" id="ARBA00022692"/>
    </source>
</evidence>
<keyword evidence="5 7" id="KW-1133">Transmembrane helix</keyword>
<reference evidence="9 10" key="1">
    <citation type="submission" date="2017-04" db="EMBL/GenBank/DDBJ databases">
        <title>Draft genome sequence of Zooshikella ganghwensis VG4 isolated from Red Sea sediments.</title>
        <authorList>
            <person name="Rehman Z."/>
            <person name="Alam I."/>
            <person name="Kamau A."/>
            <person name="Bajic V."/>
            <person name="Leiknes T."/>
        </authorList>
    </citation>
    <scope>NUCLEOTIDE SEQUENCE [LARGE SCALE GENOMIC DNA]</scope>
    <source>
        <strain evidence="9 10">VG4</strain>
    </source>
</reference>
<evidence type="ECO:0000259" key="8">
    <source>
        <dbReference type="Pfam" id="PF01757"/>
    </source>
</evidence>
<evidence type="ECO:0000256" key="5">
    <source>
        <dbReference type="ARBA" id="ARBA00022989"/>
    </source>
</evidence>
<dbReference type="PANTHER" id="PTHR40074:SF2">
    <property type="entry name" value="O-ACETYLTRANSFERASE WECH"/>
    <property type="match status" value="1"/>
</dbReference>
<evidence type="ECO:0000313" key="9">
    <source>
        <dbReference type="EMBL" id="RDH44004.1"/>
    </source>
</evidence>
<feature type="domain" description="Acyltransferase 3" evidence="8">
    <location>
        <begin position="10"/>
        <end position="325"/>
    </location>
</feature>
<dbReference type="PANTHER" id="PTHR40074">
    <property type="entry name" value="O-ACETYLTRANSFERASE WECH"/>
    <property type="match status" value="1"/>
</dbReference>
<dbReference type="GO" id="GO:0009246">
    <property type="term" value="P:enterobacterial common antigen biosynthetic process"/>
    <property type="evidence" value="ECO:0007669"/>
    <property type="project" value="TreeGrafter"/>
</dbReference>
<dbReference type="GO" id="GO:0016413">
    <property type="term" value="F:O-acetyltransferase activity"/>
    <property type="evidence" value="ECO:0007669"/>
    <property type="project" value="TreeGrafter"/>
</dbReference>
<keyword evidence="3" id="KW-1003">Cell membrane</keyword>
<dbReference type="AlphaFoldDB" id="A0A4P9VNM7"/>
<evidence type="ECO:0000256" key="1">
    <source>
        <dbReference type="ARBA" id="ARBA00004651"/>
    </source>
</evidence>
<feature type="transmembrane region" description="Helical" evidence="7">
    <location>
        <begin position="305"/>
        <end position="326"/>
    </location>
</feature>
<dbReference type="RefSeq" id="WP_094787224.1">
    <property type="nucleotide sequence ID" value="NZ_NDXW01000001.1"/>
</dbReference>
<dbReference type="GO" id="GO:0005886">
    <property type="term" value="C:plasma membrane"/>
    <property type="evidence" value="ECO:0007669"/>
    <property type="project" value="UniProtKB-SubCell"/>
</dbReference>
<keyword evidence="9" id="KW-0012">Acyltransferase</keyword>
<proteinExistence type="inferred from homology"/>
<keyword evidence="6 7" id="KW-0472">Membrane</keyword>
<protein>
    <submittedName>
        <fullName evidence="9">Acyltransferase</fullName>
    </submittedName>
</protein>
<dbReference type="InterPro" id="IPR002656">
    <property type="entry name" value="Acyl_transf_3_dom"/>
</dbReference>
<feature type="transmembrane region" description="Helical" evidence="7">
    <location>
        <begin position="275"/>
        <end position="293"/>
    </location>
</feature>
<evidence type="ECO:0000256" key="2">
    <source>
        <dbReference type="ARBA" id="ARBA00007400"/>
    </source>
</evidence>
<evidence type="ECO:0000256" key="3">
    <source>
        <dbReference type="ARBA" id="ARBA00022475"/>
    </source>
</evidence>
<evidence type="ECO:0000256" key="7">
    <source>
        <dbReference type="SAM" id="Phobius"/>
    </source>
</evidence>
<comment type="subcellular location">
    <subcellularLocation>
        <location evidence="1">Cell membrane</location>
        <topology evidence="1">Multi-pass membrane protein</topology>
    </subcellularLocation>
</comment>
<evidence type="ECO:0000256" key="6">
    <source>
        <dbReference type="ARBA" id="ARBA00023136"/>
    </source>
</evidence>
<feature type="transmembrane region" description="Helical" evidence="7">
    <location>
        <begin position="89"/>
        <end position="107"/>
    </location>
</feature>
<evidence type="ECO:0000313" key="10">
    <source>
        <dbReference type="Proteomes" id="UP000257039"/>
    </source>
</evidence>
<comment type="caution">
    <text evidence="9">The sequence shown here is derived from an EMBL/GenBank/DDBJ whole genome shotgun (WGS) entry which is preliminary data.</text>
</comment>
<feature type="transmembrane region" description="Helical" evidence="7">
    <location>
        <begin position="12"/>
        <end position="31"/>
    </location>
</feature>